<reference evidence="1 2" key="1">
    <citation type="submission" date="2020-08" db="EMBL/GenBank/DDBJ databases">
        <title>Genomic Encyclopedia of Type Strains, Phase IV (KMG-IV): sequencing the most valuable type-strain genomes for metagenomic binning, comparative biology and taxonomic classification.</title>
        <authorList>
            <person name="Goeker M."/>
        </authorList>
    </citation>
    <scope>NUCLEOTIDE SEQUENCE [LARGE SCALE GENOMIC DNA]</scope>
    <source>
        <strain evidence="1 2">DSM 102044</strain>
    </source>
</reference>
<evidence type="ECO:0000313" key="1">
    <source>
        <dbReference type="EMBL" id="MBB6327121.1"/>
    </source>
</evidence>
<dbReference type="AlphaFoldDB" id="A0A841MYQ5"/>
<keyword evidence="2" id="KW-1185">Reference proteome</keyword>
<dbReference type="RefSeq" id="WP_184495779.1">
    <property type="nucleotide sequence ID" value="NZ_JACIJO010000002.1"/>
</dbReference>
<name>A0A841MYQ5_9BACT</name>
<gene>
    <name evidence="1" type="ORF">FHS59_002749</name>
</gene>
<dbReference type="EMBL" id="JACIJO010000002">
    <property type="protein sequence ID" value="MBB6327121.1"/>
    <property type="molecule type" value="Genomic_DNA"/>
</dbReference>
<comment type="caution">
    <text evidence="1">The sequence shown here is derived from an EMBL/GenBank/DDBJ whole genome shotgun (WGS) entry which is preliminary data.</text>
</comment>
<accession>A0A841MYQ5</accession>
<proteinExistence type="predicted"/>
<protein>
    <submittedName>
        <fullName evidence="1">Uncharacterized protein</fullName>
    </submittedName>
</protein>
<sequence length="73" mass="8504">MNIRLIEEKLGEINPDILSIMLAQNPRSVMEIIKVFIPRSERETTLAWIERNAKSKDLADAFYFCREHALNSI</sequence>
<organism evidence="1 2">
    <name type="scientific">Algoriphagus iocasae</name>
    <dbReference type="NCBI Taxonomy" id="1836499"/>
    <lineage>
        <taxon>Bacteria</taxon>
        <taxon>Pseudomonadati</taxon>
        <taxon>Bacteroidota</taxon>
        <taxon>Cytophagia</taxon>
        <taxon>Cytophagales</taxon>
        <taxon>Cyclobacteriaceae</taxon>
        <taxon>Algoriphagus</taxon>
    </lineage>
</organism>
<evidence type="ECO:0000313" key="2">
    <source>
        <dbReference type="Proteomes" id="UP000588604"/>
    </source>
</evidence>
<dbReference type="Proteomes" id="UP000588604">
    <property type="component" value="Unassembled WGS sequence"/>
</dbReference>